<proteinExistence type="predicted"/>
<sequence length="182" mass="20109">MVAARRIHFEPFLSSVLEVRANVVGRLAQVKLEAESNAVEPSLRRCLGHHGVFKKCVTASLDSHTQPAKPAKPSSRPASRIEPEPTSPAPKPRHAPEPRFVGVQVANLFKGFTRYRVPSVSIPKSNPEDNDLIRVRAHGAWESSSVALKSNHASPKMFFGLNPFARFKHKRGNKTTGDESFK</sequence>
<name>A0A3D8RE26_9EURO</name>
<gene>
    <name evidence="2" type="ORF">DSM5745_07495</name>
</gene>
<dbReference type="AlphaFoldDB" id="A0A3D8RE26"/>
<evidence type="ECO:0000313" key="2">
    <source>
        <dbReference type="EMBL" id="RDW72323.1"/>
    </source>
</evidence>
<keyword evidence="3" id="KW-1185">Reference proteome</keyword>
<reference evidence="2 3" key="1">
    <citation type="journal article" date="2018" name="IMA Fungus">
        <title>IMA Genome-F 9: Draft genome sequence of Annulohypoxylon stygium, Aspergillus mulundensis, Berkeleyomyces basicola (syn. Thielaviopsis basicola), Ceratocystis smalleyi, two Cercospora beticola strains, Coleophoma cylindrospora, Fusarium fracticaudum, Phialophora cf. hyalina, and Morchella septimelata.</title>
        <authorList>
            <person name="Wingfield B.D."/>
            <person name="Bills G.F."/>
            <person name="Dong Y."/>
            <person name="Huang W."/>
            <person name="Nel W.J."/>
            <person name="Swalarsk-Parry B.S."/>
            <person name="Vaghefi N."/>
            <person name="Wilken P.M."/>
            <person name="An Z."/>
            <person name="de Beer Z.W."/>
            <person name="De Vos L."/>
            <person name="Chen L."/>
            <person name="Duong T.A."/>
            <person name="Gao Y."/>
            <person name="Hammerbacher A."/>
            <person name="Kikkert J.R."/>
            <person name="Li Y."/>
            <person name="Li H."/>
            <person name="Li K."/>
            <person name="Li Q."/>
            <person name="Liu X."/>
            <person name="Ma X."/>
            <person name="Naidoo K."/>
            <person name="Pethybridge S.J."/>
            <person name="Sun J."/>
            <person name="Steenkamp E.T."/>
            <person name="van der Nest M.A."/>
            <person name="van Wyk S."/>
            <person name="Wingfield M.J."/>
            <person name="Xiong C."/>
            <person name="Yue Q."/>
            <person name="Zhang X."/>
        </authorList>
    </citation>
    <scope>NUCLEOTIDE SEQUENCE [LARGE SCALE GENOMIC DNA]</scope>
    <source>
        <strain evidence="2 3">DSM 5745</strain>
    </source>
</reference>
<evidence type="ECO:0000256" key="1">
    <source>
        <dbReference type="SAM" id="MobiDB-lite"/>
    </source>
</evidence>
<dbReference type="GeneID" id="38117865"/>
<dbReference type="RefSeq" id="XP_026601543.1">
    <property type="nucleotide sequence ID" value="XM_026749511.1"/>
</dbReference>
<dbReference type="OrthoDB" id="4499133at2759"/>
<protein>
    <submittedName>
        <fullName evidence="2">Uncharacterized protein</fullName>
    </submittedName>
</protein>
<comment type="caution">
    <text evidence="2">The sequence shown here is derived from an EMBL/GenBank/DDBJ whole genome shotgun (WGS) entry which is preliminary data.</text>
</comment>
<dbReference type="EMBL" id="PVWQ01000009">
    <property type="protein sequence ID" value="RDW72323.1"/>
    <property type="molecule type" value="Genomic_DNA"/>
</dbReference>
<evidence type="ECO:0000313" key="3">
    <source>
        <dbReference type="Proteomes" id="UP000256690"/>
    </source>
</evidence>
<accession>A0A3D8RE26</accession>
<feature type="compositionally biased region" description="Low complexity" evidence="1">
    <location>
        <begin position="67"/>
        <end position="80"/>
    </location>
</feature>
<organism evidence="2 3">
    <name type="scientific">Aspergillus mulundensis</name>
    <dbReference type="NCBI Taxonomy" id="1810919"/>
    <lineage>
        <taxon>Eukaryota</taxon>
        <taxon>Fungi</taxon>
        <taxon>Dikarya</taxon>
        <taxon>Ascomycota</taxon>
        <taxon>Pezizomycotina</taxon>
        <taxon>Eurotiomycetes</taxon>
        <taxon>Eurotiomycetidae</taxon>
        <taxon>Eurotiales</taxon>
        <taxon>Aspergillaceae</taxon>
        <taxon>Aspergillus</taxon>
        <taxon>Aspergillus subgen. Nidulantes</taxon>
    </lineage>
</organism>
<feature type="region of interest" description="Disordered" evidence="1">
    <location>
        <begin position="62"/>
        <end position="98"/>
    </location>
</feature>
<dbReference type="Proteomes" id="UP000256690">
    <property type="component" value="Unassembled WGS sequence"/>
</dbReference>